<gene>
    <name evidence="1" type="ORF">NVI5450_0782</name>
</gene>
<name>A0A1K9Z2J1_9GAMM</name>
<dbReference type="RefSeq" id="WP_170862874.1">
    <property type="nucleotide sequence ID" value="NZ_CAWRBC010000016.1"/>
</dbReference>
<accession>A0A1K9Z2J1</accession>
<dbReference type="Proteomes" id="UP000183794">
    <property type="component" value="Unassembled WGS sequence"/>
</dbReference>
<dbReference type="EMBL" id="FPLD01000026">
    <property type="protein sequence ID" value="SGY87678.1"/>
    <property type="molecule type" value="Genomic_DNA"/>
</dbReference>
<reference evidence="1 2" key="1">
    <citation type="submission" date="2016-11" db="EMBL/GenBank/DDBJ databases">
        <authorList>
            <person name="Jaros S."/>
            <person name="Januszkiewicz K."/>
            <person name="Wedrychowicz H."/>
        </authorList>
    </citation>
    <scope>NUCLEOTIDE SEQUENCE [LARGE SCALE GENOMIC DNA]</scope>
    <source>
        <strain evidence="1">NVI 5450</strain>
    </source>
</reference>
<organism evidence="1 2">
    <name type="scientific">Moritella viscosa</name>
    <dbReference type="NCBI Taxonomy" id="80854"/>
    <lineage>
        <taxon>Bacteria</taxon>
        <taxon>Pseudomonadati</taxon>
        <taxon>Pseudomonadota</taxon>
        <taxon>Gammaproteobacteria</taxon>
        <taxon>Alteromonadales</taxon>
        <taxon>Moritellaceae</taxon>
        <taxon>Moritella</taxon>
    </lineage>
</organism>
<evidence type="ECO:0000313" key="2">
    <source>
        <dbReference type="Proteomes" id="UP000183794"/>
    </source>
</evidence>
<protein>
    <submittedName>
        <fullName evidence="1">Uncharacterized protein</fullName>
    </submittedName>
</protein>
<sequence length="53" mass="6022">MLKMFKNKKVAQTSLSDFVQNTSSADKKKIYTKVIRRASEAQNQMLKDAEAIS</sequence>
<dbReference type="AlphaFoldDB" id="A0A1K9Z2J1"/>
<proteinExistence type="predicted"/>
<evidence type="ECO:0000313" key="1">
    <source>
        <dbReference type="EMBL" id="SGY87678.1"/>
    </source>
</evidence>